<dbReference type="PROSITE" id="PS50119">
    <property type="entry name" value="ZF_BBOX"/>
    <property type="match status" value="1"/>
</dbReference>
<evidence type="ECO:0000256" key="2">
    <source>
        <dbReference type="ARBA" id="ARBA00022771"/>
    </source>
</evidence>
<keyword evidence="2 4" id="KW-0863">Zinc-finger</keyword>
<sequence length="181" mass="21015">MAEAQLFGLQDEITCSVCLDSLSDPISILCGHSFCLKCLTDYWDQSQECSCPQCRRTFTMRPELHRNTLTDPVRNLKEEICAKHHMSLEIFCKTDETCICVMCVVNGHSGHKTVELETEREEKQVIKKFLKEVSSIYRNKKHKQTQELQKMANDERADPVRHYKCVSCWLTCWLGWYKGAS</sequence>
<dbReference type="InterPro" id="IPR017907">
    <property type="entry name" value="Znf_RING_CS"/>
</dbReference>
<dbReference type="Pfam" id="PF15227">
    <property type="entry name" value="zf-C3HC4_4"/>
    <property type="match status" value="1"/>
</dbReference>
<accession>A0A8C4XC75</accession>
<dbReference type="SMART" id="SM00184">
    <property type="entry name" value="RING"/>
    <property type="match status" value="1"/>
</dbReference>
<dbReference type="GO" id="GO:0008270">
    <property type="term" value="F:zinc ion binding"/>
    <property type="evidence" value="ECO:0007669"/>
    <property type="project" value="UniProtKB-KW"/>
</dbReference>
<reference evidence="7" key="2">
    <citation type="submission" date="2025-09" db="UniProtKB">
        <authorList>
            <consortium name="Ensembl"/>
        </authorList>
    </citation>
    <scope>IDENTIFICATION</scope>
</reference>
<evidence type="ECO:0000259" key="6">
    <source>
        <dbReference type="PROSITE" id="PS50119"/>
    </source>
</evidence>
<dbReference type="CDD" id="cd19769">
    <property type="entry name" value="Bbox2_TRIM16-like"/>
    <property type="match status" value="1"/>
</dbReference>
<dbReference type="InterPro" id="IPR051051">
    <property type="entry name" value="E3_ubiq-ligase_TRIM/RNF"/>
</dbReference>
<dbReference type="SUPFAM" id="SSF57845">
    <property type="entry name" value="B-box zinc-binding domain"/>
    <property type="match status" value="1"/>
</dbReference>
<evidence type="ECO:0000313" key="8">
    <source>
        <dbReference type="Proteomes" id="UP000694620"/>
    </source>
</evidence>
<keyword evidence="1" id="KW-0479">Metal-binding</keyword>
<dbReference type="SUPFAM" id="SSF57850">
    <property type="entry name" value="RING/U-box"/>
    <property type="match status" value="1"/>
</dbReference>
<protein>
    <submittedName>
        <fullName evidence="7">Uncharacterized protein</fullName>
    </submittedName>
</protein>
<feature type="domain" description="B box-type" evidence="6">
    <location>
        <begin position="76"/>
        <end position="116"/>
    </location>
</feature>
<dbReference type="PROSITE" id="PS50089">
    <property type="entry name" value="ZF_RING_2"/>
    <property type="match status" value="1"/>
</dbReference>
<proteinExistence type="predicted"/>
<evidence type="ECO:0000313" key="7">
    <source>
        <dbReference type="Ensembl" id="ENSECRP00000021185.1"/>
    </source>
</evidence>
<dbReference type="Ensembl" id="ENSECRT00000021643.1">
    <property type="protein sequence ID" value="ENSECRP00000021185.1"/>
    <property type="gene ID" value="ENSECRG00000014261.1"/>
</dbReference>
<dbReference type="InterPro" id="IPR013083">
    <property type="entry name" value="Znf_RING/FYVE/PHD"/>
</dbReference>
<dbReference type="Pfam" id="PF00643">
    <property type="entry name" value="zf-B_box"/>
    <property type="match status" value="1"/>
</dbReference>
<dbReference type="Gene3D" id="3.30.40.10">
    <property type="entry name" value="Zinc/RING finger domain, C3HC4 (zinc finger)"/>
    <property type="match status" value="1"/>
</dbReference>
<feature type="domain" description="RING-type" evidence="5">
    <location>
        <begin position="15"/>
        <end position="55"/>
    </location>
</feature>
<dbReference type="GeneTree" id="ENSGT01150000286950"/>
<dbReference type="PANTHER" id="PTHR25465:SF32">
    <property type="entry name" value="BLOODTHIRSTY-RELATED GENE FAMILY, MEMBER 16 ISOFORM X1-RELATED"/>
    <property type="match status" value="1"/>
</dbReference>
<evidence type="ECO:0000256" key="3">
    <source>
        <dbReference type="ARBA" id="ARBA00022833"/>
    </source>
</evidence>
<dbReference type="InterPro" id="IPR001841">
    <property type="entry name" value="Znf_RING"/>
</dbReference>
<dbReference type="PROSITE" id="PS00518">
    <property type="entry name" value="ZF_RING_1"/>
    <property type="match status" value="1"/>
</dbReference>
<reference evidence="7" key="1">
    <citation type="submission" date="2025-08" db="UniProtKB">
        <authorList>
            <consortium name="Ensembl"/>
        </authorList>
    </citation>
    <scope>IDENTIFICATION</scope>
</reference>
<dbReference type="Gene3D" id="3.30.160.60">
    <property type="entry name" value="Classic Zinc Finger"/>
    <property type="match status" value="1"/>
</dbReference>
<organism evidence="7 8">
    <name type="scientific">Erpetoichthys calabaricus</name>
    <name type="common">Rope fish</name>
    <name type="synonym">Calamoichthys calabaricus</name>
    <dbReference type="NCBI Taxonomy" id="27687"/>
    <lineage>
        <taxon>Eukaryota</taxon>
        <taxon>Metazoa</taxon>
        <taxon>Chordata</taxon>
        <taxon>Craniata</taxon>
        <taxon>Vertebrata</taxon>
        <taxon>Euteleostomi</taxon>
        <taxon>Actinopterygii</taxon>
        <taxon>Polypteriformes</taxon>
        <taxon>Polypteridae</taxon>
        <taxon>Erpetoichthys</taxon>
    </lineage>
</organism>
<evidence type="ECO:0000256" key="1">
    <source>
        <dbReference type="ARBA" id="ARBA00022723"/>
    </source>
</evidence>
<dbReference type="SMART" id="SM00336">
    <property type="entry name" value="BBOX"/>
    <property type="match status" value="1"/>
</dbReference>
<evidence type="ECO:0000259" key="5">
    <source>
        <dbReference type="PROSITE" id="PS50089"/>
    </source>
</evidence>
<dbReference type="Proteomes" id="UP000694620">
    <property type="component" value="Unassembled WGS sequence"/>
</dbReference>
<dbReference type="PANTHER" id="PTHR25465">
    <property type="entry name" value="B-BOX DOMAIN CONTAINING"/>
    <property type="match status" value="1"/>
</dbReference>
<keyword evidence="8" id="KW-1185">Reference proteome</keyword>
<dbReference type="InterPro" id="IPR000315">
    <property type="entry name" value="Znf_B-box"/>
</dbReference>
<keyword evidence="3" id="KW-0862">Zinc</keyword>
<evidence type="ECO:0000256" key="4">
    <source>
        <dbReference type="PROSITE-ProRule" id="PRU00024"/>
    </source>
</evidence>
<dbReference type="AlphaFoldDB" id="A0A8C4XC75"/>
<name>A0A8C4XC75_ERPCA</name>